<proteinExistence type="predicted"/>
<keyword evidence="3" id="KW-1185">Reference proteome</keyword>
<name>A0ABT8WP72_9FLAO</name>
<dbReference type="EMBL" id="JAUOEL010000004">
    <property type="protein sequence ID" value="MDO5974953.1"/>
    <property type="molecule type" value="Genomic_DNA"/>
</dbReference>
<dbReference type="Proteomes" id="UP001176806">
    <property type="component" value="Unassembled WGS sequence"/>
</dbReference>
<feature type="chain" id="PRO_5045055257" description="Lipocalin-like domain-containing protein" evidence="1">
    <location>
        <begin position="21"/>
        <end position="139"/>
    </location>
</feature>
<gene>
    <name evidence="2" type="ORF">Q4Q40_12210</name>
</gene>
<accession>A0ABT8WP72</accession>
<evidence type="ECO:0000313" key="2">
    <source>
        <dbReference type="EMBL" id="MDO5974953.1"/>
    </source>
</evidence>
<evidence type="ECO:0000313" key="3">
    <source>
        <dbReference type="Proteomes" id="UP001176806"/>
    </source>
</evidence>
<keyword evidence="1" id="KW-0732">Signal</keyword>
<dbReference type="RefSeq" id="WP_303302110.1">
    <property type="nucleotide sequence ID" value="NZ_BAABDA010000018.1"/>
</dbReference>
<sequence>MKIILRILFFGIIFPFLSFNNEPTDNLTDKLIGSWKYNKTMKLYVKVNSLAPKETGYEFKANGKVAIKRFYVNKCGNSKIYNKNYDTTWQTTSDSTLVIKYHYKDKITKKHLLIKKLTTNFLAFKYIPLNASSLNDNGH</sequence>
<evidence type="ECO:0008006" key="4">
    <source>
        <dbReference type="Google" id="ProtNLM"/>
    </source>
</evidence>
<feature type="signal peptide" evidence="1">
    <location>
        <begin position="1"/>
        <end position="20"/>
    </location>
</feature>
<protein>
    <recommendedName>
        <fullName evidence="4">Lipocalin-like domain-containing protein</fullName>
    </recommendedName>
</protein>
<comment type="caution">
    <text evidence="2">The sequence shown here is derived from an EMBL/GenBank/DDBJ whole genome shotgun (WGS) entry which is preliminary data.</text>
</comment>
<evidence type="ECO:0000256" key="1">
    <source>
        <dbReference type="SAM" id="SignalP"/>
    </source>
</evidence>
<reference evidence="2" key="1">
    <citation type="submission" date="2023-07" db="EMBL/GenBank/DDBJ databases">
        <title>Two novel species in the genus Flavivirga.</title>
        <authorList>
            <person name="Kwon K."/>
        </authorList>
    </citation>
    <scope>NUCLEOTIDE SEQUENCE</scope>
    <source>
        <strain evidence="2">KACC 14158</strain>
    </source>
</reference>
<organism evidence="2 3">
    <name type="scientific">Flavivirga jejuensis</name>
    <dbReference type="NCBI Taxonomy" id="870487"/>
    <lineage>
        <taxon>Bacteria</taxon>
        <taxon>Pseudomonadati</taxon>
        <taxon>Bacteroidota</taxon>
        <taxon>Flavobacteriia</taxon>
        <taxon>Flavobacteriales</taxon>
        <taxon>Flavobacteriaceae</taxon>
        <taxon>Flavivirga</taxon>
    </lineage>
</organism>